<keyword evidence="2" id="KW-0378">Hydrolase</keyword>
<dbReference type="InterPro" id="IPR026891">
    <property type="entry name" value="Fn3-like"/>
</dbReference>
<comment type="caution">
    <text evidence="4">The sequence shown here is derived from an EMBL/GenBank/DDBJ whole genome shotgun (WGS) entry which is preliminary data.</text>
</comment>
<sequence>MIAGLCLLTGNLVPFENMYGQDASNLSQLGKSTIEDVIASMTLEEKAALVVGTGLKMGEKEKNMGFQIPNQPIPGSLADKTKVYVSGAVGRTLEIQRLGVTTIEMVDGPAGPSFGSRTTAYPIAINLSSTWDVDLVCEIGKCMGNEVLEYGLDLLLAPGMNIHRNPLGGRNFEYYSEDPLLSGKIGAAMVTGIQSQGVGTSVKHFVANNQESNRIAVDAVISERALREIYLKGFEIALKESDPWTLMASYNSVNGVTATENYDLLTTIVRNDWGYEGIIMSDWDTGKDPVEQMKAGLNLIMPGPYQDTVIIQAVKSGKLQEEVLDKNIAWILKNTMRSPKFRGYNYSNKPDLDNNAKIARNAGAEGMVLLKNDVNTLPLKDKDKDIALFGNGSYVTNVGGSGSGFVMRAGPTVNIIDGLINSGYSIENVSKQAYTNFIQENTPKQNMMDAIRGRIKRAAEMPVTKEFAEMIADNAEVALITIRRNSGETEDRKIERDFNLTETEVGNIETITKAFHAKAKRVVVVLNVGGVIETTSWKDMPDAILIAWQPGQEAGNAVADIISGRINPSGKLPASFPVKYEDVPSARNFPGSPAYKPEEVVYEEGIYVGYRYYNTYNVETAYPFGYGLSYTEFNYSGLKLSSPKFKNQIEVSIKVSNNGKVAGQEVVQLYISAPKNKLDKPAEELKGFAKTKLLQPGESQTISFNIDGNKLASFYSEKSAWIADAGEYTVKIGASCEDIRLSQKFNLKNDILIEAVSKSLVPKVEINEMKNEL</sequence>
<dbReference type="InterPro" id="IPR036881">
    <property type="entry name" value="Glyco_hydro_3_C_sf"/>
</dbReference>
<dbReference type="PRINTS" id="PR00133">
    <property type="entry name" value="GLHYDRLASE3"/>
</dbReference>
<evidence type="ECO:0000256" key="2">
    <source>
        <dbReference type="ARBA" id="ARBA00022801"/>
    </source>
</evidence>
<dbReference type="SUPFAM" id="SSF51445">
    <property type="entry name" value="(Trans)glycosidases"/>
    <property type="match status" value="1"/>
</dbReference>
<evidence type="ECO:0000313" key="4">
    <source>
        <dbReference type="EMBL" id="RKD90893.1"/>
    </source>
</evidence>
<dbReference type="InterPro" id="IPR001764">
    <property type="entry name" value="Glyco_hydro_3_N"/>
</dbReference>
<comment type="similarity">
    <text evidence="1">Belongs to the glycosyl hydrolase 3 family.</text>
</comment>
<dbReference type="AlphaFoldDB" id="A0A419W601"/>
<accession>A0A419W601</accession>
<dbReference type="SUPFAM" id="SSF52279">
    <property type="entry name" value="Beta-D-glucan exohydrolase, C-terminal domain"/>
    <property type="match status" value="1"/>
</dbReference>
<keyword evidence="5" id="KW-1185">Reference proteome</keyword>
<feature type="domain" description="Fibronectin type III-like" evidence="3">
    <location>
        <begin position="665"/>
        <end position="736"/>
    </location>
</feature>
<dbReference type="InterPro" id="IPR036962">
    <property type="entry name" value="Glyco_hydro_3_N_sf"/>
</dbReference>
<dbReference type="InterPro" id="IPR050288">
    <property type="entry name" value="Cellulose_deg_GH3"/>
</dbReference>
<name>A0A419W601_9BACT</name>
<dbReference type="Pfam" id="PF00933">
    <property type="entry name" value="Glyco_hydro_3"/>
    <property type="match status" value="1"/>
</dbReference>
<dbReference type="GO" id="GO:0008422">
    <property type="term" value="F:beta-glucosidase activity"/>
    <property type="evidence" value="ECO:0007669"/>
    <property type="project" value="UniProtKB-ARBA"/>
</dbReference>
<reference evidence="4 5" key="1">
    <citation type="submission" date="2018-09" db="EMBL/GenBank/DDBJ databases">
        <title>Genomic Encyclopedia of Archaeal and Bacterial Type Strains, Phase II (KMG-II): from individual species to whole genera.</title>
        <authorList>
            <person name="Goeker M."/>
        </authorList>
    </citation>
    <scope>NUCLEOTIDE SEQUENCE [LARGE SCALE GENOMIC DNA]</scope>
    <source>
        <strain evidence="4 5">DSM 27148</strain>
    </source>
</reference>
<organism evidence="4 5">
    <name type="scientific">Mangrovibacterium diazotrophicum</name>
    <dbReference type="NCBI Taxonomy" id="1261403"/>
    <lineage>
        <taxon>Bacteria</taxon>
        <taxon>Pseudomonadati</taxon>
        <taxon>Bacteroidota</taxon>
        <taxon>Bacteroidia</taxon>
        <taxon>Marinilabiliales</taxon>
        <taxon>Prolixibacteraceae</taxon>
        <taxon>Mangrovibacterium</taxon>
    </lineage>
</organism>
<dbReference type="PANTHER" id="PTHR42715">
    <property type="entry name" value="BETA-GLUCOSIDASE"/>
    <property type="match status" value="1"/>
</dbReference>
<dbReference type="PANTHER" id="PTHR42715:SF10">
    <property type="entry name" value="BETA-GLUCOSIDASE"/>
    <property type="match status" value="1"/>
</dbReference>
<evidence type="ECO:0000256" key="1">
    <source>
        <dbReference type="ARBA" id="ARBA00005336"/>
    </source>
</evidence>
<evidence type="ECO:0000259" key="3">
    <source>
        <dbReference type="SMART" id="SM01217"/>
    </source>
</evidence>
<dbReference type="Pfam" id="PF01915">
    <property type="entry name" value="Glyco_hydro_3_C"/>
    <property type="match status" value="1"/>
</dbReference>
<dbReference type="GO" id="GO:0005975">
    <property type="term" value="P:carbohydrate metabolic process"/>
    <property type="evidence" value="ECO:0007669"/>
    <property type="project" value="InterPro"/>
</dbReference>
<gene>
    <name evidence="4" type="ORF">BC643_1238</name>
</gene>
<dbReference type="EMBL" id="RAPN01000001">
    <property type="protein sequence ID" value="RKD90893.1"/>
    <property type="molecule type" value="Genomic_DNA"/>
</dbReference>
<dbReference type="FunFam" id="2.60.40.10:FF:000495">
    <property type="entry name" value="Periplasmic beta-glucosidase"/>
    <property type="match status" value="1"/>
</dbReference>
<evidence type="ECO:0000313" key="5">
    <source>
        <dbReference type="Proteomes" id="UP000283387"/>
    </source>
</evidence>
<dbReference type="Gene3D" id="3.20.20.300">
    <property type="entry name" value="Glycoside hydrolase, family 3, N-terminal domain"/>
    <property type="match status" value="1"/>
</dbReference>
<dbReference type="Proteomes" id="UP000283387">
    <property type="component" value="Unassembled WGS sequence"/>
</dbReference>
<dbReference type="InterPro" id="IPR002772">
    <property type="entry name" value="Glyco_hydro_3_C"/>
</dbReference>
<dbReference type="Gene3D" id="2.60.40.10">
    <property type="entry name" value="Immunoglobulins"/>
    <property type="match status" value="1"/>
</dbReference>
<dbReference type="InterPro" id="IPR017853">
    <property type="entry name" value="GH"/>
</dbReference>
<protein>
    <submittedName>
        <fullName evidence="4">Beta-glucosidase</fullName>
    </submittedName>
</protein>
<proteinExistence type="inferred from homology"/>
<dbReference type="InterPro" id="IPR013783">
    <property type="entry name" value="Ig-like_fold"/>
</dbReference>
<dbReference type="Pfam" id="PF14310">
    <property type="entry name" value="Fn3-like"/>
    <property type="match status" value="1"/>
</dbReference>
<dbReference type="SMART" id="SM01217">
    <property type="entry name" value="Fn3_like"/>
    <property type="match status" value="1"/>
</dbReference>
<dbReference type="Gene3D" id="3.40.50.1700">
    <property type="entry name" value="Glycoside hydrolase family 3 C-terminal domain"/>
    <property type="match status" value="1"/>
</dbReference>